<evidence type="ECO:0000256" key="3">
    <source>
        <dbReference type="ARBA" id="ARBA00022448"/>
    </source>
</evidence>
<name>A0ABX7BXZ5_9HYPH</name>
<feature type="signal peptide" evidence="9">
    <location>
        <begin position="1"/>
        <end position="22"/>
    </location>
</feature>
<evidence type="ECO:0000256" key="7">
    <source>
        <dbReference type="ARBA" id="ARBA00049629"/>
    </source>
</evidence>
<accession>A0ABX7BXZ5</accession>
<evidence type="ECO:0000313" key="10">
    <source>
        <dbReference type="EMBL" id="QQR35290.1"/>
    </source>
</evidence>
<comment type="subcellular location">
    <subcellularLocation>
        <location evidence="1">Periplasm</location>
    </subcellularLocation>
</comment>
<evidence type="ECO:0000256" key="6">
    <source>
        <dbReference type="ARBA" id="ARBA00022764"/>
    </source>
</evidence>
<dbReference type="SUPFAM" id="SSF53850">
    <property type="entry name" value="Periplasmic binding protein-like II"/>
    <property type="match status" value="1"/>
</dbReference>
<evidence type="ECO:0000256" key="5">
    <source>
        <dbReference type="ARBA" id="ARBA00022729"/>
    </source>
</evidence>
<proteinExistence type="inferred from homology"/>
<comment type="similarity">
    <text evidence="2">Belongs to the bacterial solute-binding protein 1 family.</text>
</comment>
<evidence type="ECO:0000256" key="2">
    <source>
        <dbReference type="ARBA" id="ARBA00008520"/>
    </source>
</evidence>
<keyword evidence="6" id="KW-0574">Periplasm</keyword>
<reference evidence="10 11" key="1">
    <citation type="submission" date="2021-01" db="EMBL/GenBank/DDBJ databases">
        <title>Genome seq and assembly of Devosia sp. G19.</title>
        <authorList>
            <person name="Chhetri G."/>
        </authorList>
    </citation>
    <scope>NUCLEOTIDE SEQUENCE [LARGE SCALE GENOMIC DNA]</scope>
    <source>
        <strain evidence="10 11">G19</strain>
    </source>
</reference>
<protein>
    <recommendedName>
        <fullName evidence="8">Probable sugar-binding periplasmic protein</fullName>
    </recommendedName>
</protein>
<evidence type="ECO:0000256" key="8">
    <source>
        <dbReference type="ARBA" id="ARBA00049753"/>
    </source>
</evidence>
<keyword evidence="11" id="KW-1185">Reference proteome</keyword>
<dbReference type="Proteomes" id="UP000595460">
    <property type="component" value="Chromosome"/>
</dbReference>
<evidence type="ECO:0000256" key="4">
    <source>
        <dbReference type="ARBA" id="ARBA00022597"/>
    </source>
</evidence>
<dbReference type="PANTHER" id="PTHR43649:SF28">
    <property type="entry name" value="BINDING PROTEIN COMPONENT OF ABC SUGAR TRANSPORTER-RELATED"/>
    <property type="match status" value="1"/>
</dbReference>
<keyword evidence="5 9" id="KW-0732">Signal</keyword>
<dbReference type="InterPro" id="IPR050490">
    <property type="entry name" value="Bact_solute-bd_prot1"/>
</dbReference>
<comment type="function">
    <text evidence="7">Part of a binding-protein-dependent transport system for a sugar.</text>
</comment>
<organism evidence="10 11">
    <name type="scientific">Devosia oryziradicis</name>
    <dbReference type="NCBI Taxonomy" id="2801335"/>
    <lineage>
        <taxon>Bacteria</taxon>
        <taxon>Pseudomonadati</taxon>
        <taxon>Pseudomonadota</taxon>
        <taxon>Alphaproteobacteria</taxon>
        <taxon>Hyphomicrobiales</taxon>
        <taxon>Devosiaceae</taxon>
        <taxon>Devosia</taxon>
    </lineage>
</organism>
<dbReference type="RefSeq" id="WP_201654639.1">
    <property type="nucleotide sequence ID" value="NZ_CP068047.1"/>
</dbReference>
<dbReference type="Gene3D" id="3.40.190.10">
    <property type="entry name" value="Periplasmic binding protein-like II"/>
    <property type="match status" value="2"/>
</dbReference>
<keyword evidence="3" id="KW-0813">Transport</keyword>
<feature type="chain" id="PRO_5045580387" description="Probable sugar-binding periplasmic protein" evidence="9">
    <location>
        <begin position="23"/>
        <end position="412"/>
    </location>
</feature>
<evidence type="ECO:0000256" key="1">
    <source>
        <dbReference type="ARBA" id="ARBA00004418"/>
    </source>
</evidence>
<dbReference type="Pfam" id="PF01547">
    <property type="entry name" value="SBP_bac_1"/>
    <property type="match status" value="1"/>
</dbReference>
<dbReference type="EMBL" id="CP068047">
    <property type="protein sequence ID" value="QQR35290.1"/>
    <property type="molecule type" value="Genomic_DNA"/>
</dbReference>
<dbReference type="PANTHER" id="PTHR43649">
    <property type="entry name" value="ARABINOSE-BINDING PROTEIN-RELATED"/>
    <property type="match status" value="1"/>
</dbReference>
<dbReference type="InterPro" id="IPR006059">
    <property type="entry name" value="SBP"/>
</dbReference>
<evidence type="ECO:0000313" key="11">
    <source>
        <dbReference type="Proteomes" id="UP000595460"/>
    </source>
</evidence>
<sequence length="412" mass="44298">MKKFAVVAAMATALLGSTAVNAADVEVIHWWTSGGEQAAVSVFAREFDALGEDKWVDTAIAGGENARSATLQRTLGGDPPGAAQFNISRQFEELAEAGLLLDLTPLATEEGWKDFIRPAAILNVCEFEGKIYCVPVNIHSWQWAWASVPAFEKAGVELPKNLDDFIAAAPKLQEAGIIPFAIGGEAWQIGGAMGVVMLSQLGKEGHEAIYKDRNLDVAGGPEVKHAIEIFKSLKGLTDEGSANRTWNDTTNLVIQDQAALQIMGDWARGEFAVAGEKPGVDYACIAGPAEQPYLDTGGDIFLFPKQDDPAVEAAQLKMASMMVNPQVQALFNNAKGSLPVRDDVDMSLADDCMKVGLEILKDPDHVIQGAGIYLTQDSIGQLDDLWAEAWANPDLSVEEIQQRFVDIIASAE</sequence>
<gene>
    <name evidence="10" type="ORF">JI749_13085</name>
</gene>
<keyword evidence="4" id="KW-0762">Sugar transport</keyword>
<evidence type="ECO:0000256" key="9">
    <source>
        <dbReference type="SAM" id="SignalP"/>
    </source>
</evidence>